<reference evidence="2" key="1">
    <citation type="journal article" date="2019" name="Int. J. Syst. Evol. Microbiol.">
        <title>The Global Catalogue of Microorganisms (GCM) 10K type strain sequencing project: providing services to taxonomists for standard genome sequencing and annotation.</title>
        <authorList>
            <consortium name="The Broad Institute Genomics Platform"/>
            <consortium name="The Broad Institute Genome Sequencing Center for Infectious Disease"/>
            <person name="Wu L."/>
            <person name="Ma J."/>
        </authorList>
    </citation>
    <scope>NUCLEOTIDE SEQUENCE [LARGE SCALE GENOMIC DNA]</scope>
    <source>
        <strain evidence="2">CCUG 61697</strain>
    </source>
</reference>
<evidence type="ECO:0008006" key="3">
    <source>
        <dbReference type="Google" id="ProtNLM"/>
    </source>
</evidence>
<gene>
    <name evidence="1" type="ORF">ACFQ2F_13630</name>
</gene>
<evidence type="ECO:0000313" key="1">
    <source>
        <dbReference type="EMBL" id="MFD0988140.1"/>
    </source>
</evidence>
<proteinExistence type="predicted"/>
<dbReference type="EMBL" id="JBHTJO010000002">
    <property type="protein sequence ID" value="MFD0988140.1"/>
    <property type="molecule type" value="Genomic_DNA"/>
</dbReference>
<name>A0ABW3JCF3_9HYPH</name>
<accession>A0ABW3JCF3</accession>
<organism evidence="1 2">
    <name type="scientific">Methyloligella solikamskensis</name>
    <dbReference type="NCBI Taxonomy" id="1177756"/>
    <lineage>
        <taxon>Bacteria</taxon>
        <taxon>Pseudomonadati</taxon>
        <taxon>Pseudomonadota</taxon>
        <taxon>Alphaproteobacteria</taxon>
        <taxon>Hyphomicrobiales</taxon>
        <taxon>Hyphomicrobiaceae</taxon>
        <taxon>Methyloligella</taxon>
    </lineage>
</organism>
<evidence type="ECO:0000313" key="2">
    <source>
        <dbReference type="Proteomes" id="UP001597102"/>
    </source>
</evidence>
<comment type="caution">
    <text evidence="1">The sequence shown here is derived from an EMBL/GenBank/DDBJ whole genome shotgun (WGS) entry which is preliminary data.</text>
</comment>
<keyword evidence="2" id="KW-1185">Reference proteome</keyword>
<dbReference type="Proteomes" id="UP001597102">
    <property type="component" value="Unassembled WGS sequence"/>
</dbReference>
<dbReference type="RefSeq" id="WP_379090982.1">
    <property type="nucleotide sequence ID" value="NZ_JBHTJO010000002.1"/>
</dbReference>
<protein>
    <recommendedName>
        <fullName evidence="3">Transposase</fullName>
    </recommendedName>
</protein>
<sequence>MRFVVEKLHPAQRDICGRVSAFIAPDEKSAAGSQSAAAANPGTPTVAALRHAVRKRDILDDDGSGVREEDALGALTVDRMSAARNRELFSKRTIENGKRCAESDVGAHIDGIGRVTIAIRRGYGGRQRCLIGDVENSG</sequence>